<dbReference type="EMBL" id="JAIVFQ010000004">
    <property type="protein sequence ID" value="MCC5598650.1"/>
    <property type="molecule type" value="Genomic_DNA"/>
</dbReference>
<dbReference type="PANTHER" id="PTHR43420:SF51">
    <property type="entry name" value="PEPTIDYL-LYSINE N-ACETYLTRANSFERASE YIAC"/>
    <property type="match status" value="1"/>
</dbReference>
<dbReference type="InterPro" id="IPR050680">
    <property type="entry name" value="YpeA/RimI_acetyltransf"/>
</dbReference>
<keyword evidence="5" id="KW-1185">Reference proteome</keyword>
<dbReference type="Gene3D" id="3.40.630.30">
    <property type="match status" value="1"/>
</dbReference>
<gene>
    <name evidence="4" type="ORF">LC586_05320</name>
</gene>
<feature type="domain" description="N-acetyltransferase" evidence="3">
    <location>
        <begin position="28"/>
        <end position="189"/>
    </location>
</feature>
<evidence type="ECO:0000256" key="2">
    <source>
        <dbReference type="ARBA" id="ARBA00023315"/>
    </source>
</evidence>
<dbReference type="InterPro" id="IPR016181">
    <property type="entry name" value="Acyl_CoA_acyltransferase"/>
</dbReference>
<evidence type="ECO:0000313" key="4">
    <source>
        <dbReference type="EMBL" id="MCC5598650.1"/>
    </source>
</evidence>
<dbReference type="SUPFAM" id="SSF55729">
    <property type="entry name" value="Acyl-CoA N-acyltransferases (Nat)"/>
    <property type="match status" value="1"/>
</dbReference>
<evidence type="ECO:0000256" key="1">
    <source>
        <dbReference type="ARBA" id="ARBA00022679"/>
    </source>
</evidence>
<keyword evidence="2" id="KW-0012">Acyltransferase</keyword>
<accession>A0ABS8I3G1</accession>
<protein>
    <submittedName>
        <fullName evidence="4">GNAT family N-acetyltransferase</fullName>
    </submittedName>
</protein>
<proteinExistence type="predicted"/>
<keyword evidence="1" id="KW-0808">Transferase</keyword>
<name>A0ABS8I3G1_9NOSO</name>
<dbReference type="PROSITE" id="PS51186">
    <property type="entry name" value="GNAT"/>
    <property type="match status" value="1"/>
</dbReference>
<reference evidence="4 5" key="1">
    <citation type="journal article" date="2021" name="Microorganisms">
        <title>Genome Evolution of Filamentous Cyanobacterium Nostoc Species: From Facultative Symbiosis to Free Living.</title>
        <authorList>
            <person name="Huo D."/>
            <person name="Li H."/>
            <person name="Cai F."/>
            <person name="Guo X."/>
            <person name="Qiao Z."/>
            <person name="Wang W."/>
            <person name="Yu G."/>
            <person name="Li R."/>
        </authorList>
    </citation>
    <scope>NUCLEOTIDE SEQUENCE [LARGE SCALE GENOMIC DNA]</scope>
    <source>
        <strain evidence="4 5">CHAB 5714</strain>
    </source>
</reference>
<dbReference type="PANTHER" id="PTHR43420">
    <property type="entry name" value="ACETYLTRANSFERASE"/>
    <property type="match status" value="1"/>
</dbReference>
<evidence type="ECO:0000313" key="5">
    <source>
        <dbReference type="Proteomes" id="UP001199525"/>
    </source>
</evidence>
<dbReference type="RefSeq" id="WP_229483484.1">
    <property type="nucleotide sequence ID" value="NZ_JAIVFQ010000004.1"/>
</dbReference>
<dbReference type="Pfam" id="PF00583">
    <property type="entry name" value="Acetyltransf_1"/>
    <property type="match status" value="1"/>
</dbReference>
<dbReference type="CDD" id="cd04301">
    <property type="entry name" value="NAT_SF"/>
    <property type="match status" value="1"/>
</dbReference>
<comment type="caution">
    <text evidence="4">The sequence shown here is derived from an EMBL/GenBank/DDBJ whole genome shotgun (WGS) entry which is preliminary data.</text>
</comment>
<dbReference type="InterPro" id="IPR000182">
    <property type="entry name" value="GNAT_dom"/>
</dbReference>
<organism evidence="4 5">
    <name type="scientific">Nostoc favosum CHAB5714</name>
    <dbReference type="NCBI Taxonomy" id="2780399"/>
    <lineage>
        <taxon>Bacteria</taxon>
        <taxon>Bacillati</taxon>
        <taxon>Cyanobacteriota</taxon>
        <taxon>Cyanophyceae</taxon>
        <taxon>Nostocales</taxon>
        <taxon>Nostocaceae</taxon>
        <taxon>Nostoc</taxon>
        <taxon>Nostoc favosum</taxon>
    </lineage>
</organism>
<dbReference type="Proteomes" id="UP001199525">
    <property type="component" value="Unassembled WGS sequence"/>
</dbReference>
<evidence type="ECO:0000259" key="3">
    <source>
        <dbReference type="PROSITE" id="PS51186"/>
    </source>
</evidence>
<sequence>MSEQLLPGYIIRRGSTLERSLLLKFMQRTYQDLFPNEDFSHLEQTVKQYFSSDTPLWWVEEEGEQGALSWEQGEMRETRRISNAPCPIPNAPFPMPNSPIACLWVGNAIDQVQGNRHAHIFILYVVPEHRRQGIGRALMRYVENWAIQRGDRQIGLQVFQSNKPALNLYNQLGYQTQSLWMVKFLSAEK</sequence>